<dbReference type="SUPFAM" id="SSF50998">
    <property type="entry name" value="Quinoprotein alcohol dehydrogenase-like"/>
    <property type="match status" value="1"/>
</dbReference>
<dbReference type="RefSeq" id="WP_172238852.1">
    <property type="nucleotide sequence ID" value="NZ_BMDD01000001.1"/>
</dbReference>
<dbReference type="PANTHER" id="PTHR34512:SF30">
    <property type="entry name" value="OUTER MEMBRANE PROTEIN ASSEMBLY FACTOR BAMB"/>
    <property type="match status" value="1"/>
</dbReference>
<dbReference type="PANTHER" id="PTHR34512">
    <property type="entry name" value="CELL SURFACE PROTEIN"/>
    <property type="match status" value="1"/>
</dbReference>
<organism evidence="3 4">
    <name type="scientific">Saccharibacillus endophyticus</name>
    <dbReference type="NCBI Taxonomy" id="2060666"/>
    <lineage>
        <taxon>Bacteria</taxon>
        <taxon>Bacillati</taxon>
        <taxon>Bacillota</taxon>
        <taxon>Bacilli</taxon>
        <taxon>Bacillales</taxon>
        <taxon>Paenibacillaceae</taxon>
        <taxon>Saccharibacillus</taxon>
    </lineage>
</organism>
<keyword evidence="1" id="KW-0732">Signal</keyword>
<evidence type="ECO:0000313" key="4">
    <source>
        <dbReference type="Proteomes" id="UP000605427"/>
    </source>
</evidence>
<dbReference type="InterPro" id="IPR018391">
    <property type="entry name" value="PQQ_b-propeller_rpt"/>
</dbReference>
<feature type="signal peptide" evidence="1">
    <location>
        <begin position="1"/>
        <end position="28"/>
    </location>
</feature>
<dbReference type="EMBL" id="BMDD01000001">
    <property type="protein sequence ID" value="GGH70149.1"/>
    <property type="molecule type" value="Genomic_DNA"/>
</dbReference>
<gene>
    <name evidence="3" type="ORF">GCM10007362_05960</name>
</gene>
<dbReference type="InterPro" id="IPR002372">
    <property type="entry name" value="PQQ_rpt_dom"/>
</dbReference>
<dbReference type="SMART" id="SM00564">
    <property type="entry name" value="PQQ"/>
    <property type="match status" value="3"/>
</dbReference>
<name>A0ABQ1ZKX1_9BACL</name>
<accession>A0ABQ1ZKX1</accession>
<dbReference type="InterPro" id="IPR015943">
    <property type="entry name" value="WD40/YVTN_repeat-like_dom_sf"/>
</dbReference>
<comment type="caution">
    <text evidence="3">The sequence shown here is derived from an EMBL/GenBank/DDBJ whole genome shotgun (WGS) entry which is preliminary data.</text>
</comment>
<evidence type="ECO:0000259" key="2">
    <source>
        <dbReference type="Pfam" id="PF13360"/>
    </source>
</evidence>
<reference evidence="4" key="1">
    <citation type="journal article" date="2019" name="Int. J. Syst. Evol. Microbiol.">
        <title>The Global Catalogue of Microorganisms (GCM) 10K type strain sequencing project: providing services to taxonomists for standard genome sequencing and annotation.</title>
        <authorList>
            <consortium name="The Broad Institute Genomics Platform"/>
            <consortium name="The Broad Institute Genome Sequencing Center for Infectious Disease"/>
            <person name="Wu L."/>
            <person name="Ma J."/>
        </authorList>
    </citation>
    <scope>NUCLEOTIDE SEQUENCE [LARGE SCALE GENOMIC DNA]</scope>
    <source>
        <strain evidence="4">CCM 8702</strain>
    </source>
</reference>
<dbReference type="Pfam" id="PF13360">
    <property type="entry name" value="PQQ_2"/>
    <property type="match status" value="1"/>
</dbReference>
<protein>
    <recommendedName>
        <fullName evidence="2">Pyrrolo-quinoline quinone repeat domain-containing protein</fullName>
    </recommendedName>
</protein>
<evidence type="ECO:0000313" key="3">
    <source>
        <dbReference type="EMBL" id="GGH70149.1"/>
    </source>
</evidence>
<dbReference type="Proteomes" id="UP000605427">
    <property type="component" value="Unassembled WGS sequence"/>
</dbReference>
<feature type="chain" id="PRO_5045397865" description="Pyrrolo-quinoline quinone repeat domain-containing protein" evidence="1">
    <location>
        <begin position="29"/>
        <end position="439"/>
    </location>
</feature>
<proteinExistence type="predicted"/>
<sequence>MNMCGKPASLLLIVALTLPLLSLSAASAAPVTSYTNPVRSETNTIQAIKPMWSAETDFDGQAFPAVNSGNNVIYVHKGKLRAISAVTGKTQWSSSLLPLSESIAGNGTLYFVDQKGMLVSLNAKTGKPFWKTDTGIPSDSSLTVKLVDGTLYAGGPFTLQAYNPVNGKNLWKQKTKSEYGGPYIQGVYDGVLVASMTVSGALTIDQYVGYNPKTGKKVWESGGNNGPVLAYRNGCLYVRDQYPMSSPDHALLLNKIRVKTGKMTKANEYVQVEDGMFQTADQVFVEGDDLYIAMRKYSEGTLEGFSSMLHRFKLDEDPDKQTPMIYEGRGDFLAGPYLNRFFVQKELRLEAVPLNGKMSENYNIPSNPVSRLDLIANRAYVGVSDGKFYIIDIPSGRTLGVVDTNSRTYGQTLVVGSMIVVQAEGKLIAVKRPVLTKQP</sequence>
<evidence type="ECO:0000256" key="1">
    <source>
        <dbReference type="SAM" id="SignalP"/>
    </source>
</evidence>
<dbReference type="Gene3D" id="2.130.10.10">
    <property type="entry name" value="YVTN repeat-like/Quinoprotein amine dehydrogenase"/>
    <property type="match status" value="1"/>
</dbReference>
<feature type="domain" description="Pyrrolo-quinoline quinone repeat" evidence="2">
    <location>
        <begin position="77"/>
        <end position="220"/>
    </location>
</feature>
<dbReference type="InterPro" id="IPR011047">
    <property type="entry name" value="Quinoprotein_ADH-like_sf"/>
</dbReference>
<keyword evidence="4" id="KW-1185">Reference proteome</keyword>